<dbReference type="Pfam" id="PF13855">
    <property type="entry name" value="LRR_8"/>
    <property type="match status" value="1"/>
</dbReference>
<keyword evidence="2" id="KW-0677">Repeat</keyword>
<accession>A0AAW1URJ6</accession>
<proteinExistence type="predicted"/>
<reference evidence="4 5" key="1">
    <citation type="submission" date="2023-03" db="EMBL/GenBank/DDBJ databases">
        <title>Genome insight into feeding habits of ladybird beetles.</title>
        <authorList>
            <person name="Li H.-S."/>
            <person name="Huang Y.-H."/>
            <person name="Pang H."/>
        </authorList>
    </citation>
    <scope>NUCLEOTIDE SEQUENCE [LARGE SCALE GENOMIC DNA]</scope>
    <source>
        <strain evidence="4">SYSU_2023b</strain>
        <tissue evidence="4">Whole body</tissue>
    </source>
</reference>
<dbReference type="Proteomes" id="UP001431783">
    <property type="component" value="Unassembled WGS sequence"/>
</dbReference>
<comment type="caution">
    <text evidence="4">The sequence shown here is derived from an EMBL/GenBank/DDBJ whole genome shotgun (WGS) entry which is preliminary data.</text>
</comment>
<dbReference type="PRINTS" id="PR00019">
    <property type="entry name" value="LEURICHRPT"/>
</dbReference>
<dbReference type="AlphaFoldDB" id="A0AAW1URJ6"/>
<sequence>MSPFLIILCVFVHCINLTSACGDHPIKYVISKIHDGEYTLTQIEQNVITSSEHAYSIKLAEPIQKLCKGLLNITHQTRYLYISEGLEDIEPGVFAGQNFMDAFFITSNKLRKLTSGTFENLTELNEIDLSDNEISIIEPGAFKNLPNLRILNLSKNKLSMLIHHSIVNTPNLVAFYLNGNHFTKLEPHSLSFLSKNKPVDLNLSQNFLEDIHTKCFEELSIIRFNISMNNLRMIPSVIMKNKDMELLDLCFNKLRRLPEDTYTLKKLHTFNVLGNPLDCVTQSKLRELSFNLNINVKLNSFC</sequence>
<dbReference type="PANTHER" id="PTHR24366">
    <property type="entry name" value="IG(IMMUNOGLOBULIN) AND LRR(LEUCINE RICH REPEAT) DOMAINS"/>
    <property type="match status" value="1"/>
</dbReference>
<evidence type="ECO:0000313" key="4">
    <source>
        <dbReference type="EMBL" id="KAK9883386.1"/>
    </source>
</evidence>
<dbReference type="EMBL" id="JARQZJ010000091">
    <property type="protein sequence ID" value="KAK9883386.1"/>
    <property type="molecule type" value="Genomic_DNA"/>
</dbReference>
<dbReference type="InterPro" id="IPR003591">
    <property type="entry name" value="Leu-rich_rpt_typical-subtyp"/>
</dbReference>
<evidence type="ECO:0000256" key="2">
    <source>
        <dbReference type="ARBA" id="ARBA00022737"/>
    </source>
</evidence>
<evidence type="ECO:0000256" key="1">
    <source>
        <dbReference type="ARBA" id="ARBA00022614"/>
    </source>
</evidence>
<organism evidence="4 5">
    <name type="scientific">Henosepilachna vigintioctopunctata</name>
    <dbReference type="NCBI Taxonomy" id="420089"/>
    <lineage>
        <taxon>Eukaryota</taxon>
        <taxon>Metazoa</taxon>
        <taxon>Ecdysozoa</taxon>
        <taxon>Arthropoda</taxon>
        <taxon>Hexapoda</taxon>
        <taxon>Insecta</taxon>
        <taxon>Pterygota</taxon>
        <taxon>Neoptera</taxon>
        <taxon>Endopterygota</taxon>
        <taxon>Coleoptera</taxon>
        <taxon>Polyphaga</taxon>
        <taxon>Cucujiformia</taxon>
        <taxon>Coccinelloidea</taxon>
        <taxon>Coccinellidae</taxon>
        <taxon>Epilachninae</taxon>
        <taxon>Epilachnini</taxon>
        <taxon>Henosepilachna</taxon>
    </lineage>
</organism>
<dbReference type="InterPro" id="IPR001611">
    <property type="entry name" value="Leu-rich_rpt"/>
</dbReference>
<dbReference type="PANTHER" id="PTHR24366:SF96">
    <property type="entry name" value="LEUCINE RICH REPEAT CONTAINING 53"/>
    <property type="match status" value="1"/>
</dbReference>
<feature type="signal peptide" evidence="3">
    <location>
        <begin position="1"/>
        <end position="20"/>
    </location>
</feature>
<name>A0AAW1URJ6_9CUCU</name>
<protein>
    <submittedName>
        <fullName evidence="4">Uncharacterized protein</fullName>
    </submittedName>
</protein>
<dbReference type="SUPFAM" id="SSF52058">
    <property type="entry name" value="L domain-like"/>
    <property type="match status" value="1"/>
</dbReference>
<feature type="chain" id="PRO_5043564973" evidence="3">
    <location>
        <begin position="21"/>
        <end position="302"/>
    </location>
</feature>
<keyword evidence="5" id="KW-1185">Reference proteome</keyword>
<dbReference type="Gene3D" id="3.80.10.10">
    <property type="entry name" value="Ribonuclease Inhibitor"/>
    <property type="match status" value="2"/>
</dbReference>
<keyword evidence="3" id="KW-0732">Signal</keyword>
<dbReference type="InterPro" id="IPR032675">
    <property type="entry name" value="LRR_dom_sf"/>
</dbReference>
<keyword evidence="1" id="KW-0433">Leucine-rich repeat</keyword>
<evidence type="ECO:0000256" key="3">
    <source>
        <dbReference type="SAM" id="SignalP"/>
    </source>
</evidence>
<gene>
    <name evidence="4" type="ORF">WA026_001561</name>
</gene>
<evidence type="ECO:0000313" key="5">
    <source>
        <dbReference type="Proteomes" id="UP001431783"/>
    </source>
</evidence>
<dbReference type="SMART" id="SM00369">
    <property type="entry name" value="LRR_TYP"/>
    <property type="match status" value="4"/>
</dbReference>